<protein>
    <submittedName>
        <fullName evidence="3">GH3 auxin-responsive promoter family protein</fullName>
    </submittedName>
</protein>
<dbReference type="EMBL" id="CP119075">
    <property type="protein sequence ID" value="WED63960.1"/>
    <property type="molecule type" value="Genomic_DNA"/>
</dbReference>
<dbReference type="InterPro" id="IPR055377">
    <property type="entry name" value="GH3_M"/>
</dbReference>
<gene>
    <name evidence="3" type="ORF">PXH66_16605</name>
</gene>
<evidence type="ECO:0000313" key="3">
    <source>
        <dbReference type="EMBL" id="WED63960.1"/>
    </source>
</evidence>
<reference evidence="3" key="1">
    <citation type="submission" date="2023-03" db="EMBL/GenBank/DDBJ databases">
        <title>Lomoglobus Profundus gen. nov., sp. nov., a novel member of the phylum Verrucomicrobia, isolated from deep-marine sediment of South China Sea.</title>
        <authorList>
            <person name="Ahmad T."/>
            <person name="Ishaq S.E."/>
            <person name="Wang F."/>
        </authorList>
    </citation>
    <scope>NUCLEOTIDE SEQUENCE</scope>
    <source>
        <strain evidence="3">LMO-M01</strain>
    </source>
</reference>
<dbReference type="GO" id="GO:0005737">
    <property type="term" value="C:cytoplasm"/>
    <property type="evidence" value="ECO:0007669"/>
    <property type="project" value="TreeGrafter"/>
</dbReference>
<dbReference type="InterPro" id="IPR004993">
    <property type="entry name" value="GH3"/>
</dbReference>
<dbReference type="Pfam" id="PF03321">
    <property type="entry name" value="GH3"/>
    <property type="match status" value="1"/>
</dbReference>
<dbReference type="AlphaFoldDB" id="A0AAE9ZRL1"/>
<organism evidence="3 4">
    <name type="scientific">Synoicihabitans lomoniglobus</name>
    <dbReference type="NCBI Taxonomy" id="2909285"/>
    <lineage>
        <taxon>Bacteria</taxon>
        <taxon>Pseudomonadati</taxon>
        <taxon>Verrucomicrobiota</taxon>
        <taxon>Opitutia</taxon>
        <taxon>Opitutales</taxon>
        <taxon>Opitutaceae</taxon>
        <taxon>Synoicihabitans</taxon>
    </lineage>
</organism>
<dbReference type="PANTHER" id="PTHR31901:SF9">
    <property type="entry name" value="GH3 DOMAIN-CONTAINING PROTEIN"/>
    <property type="match status" value="1"/>
</dbReference>
<dbReference type="Proteomes" id="UP001218638">
    <property type="component" value="Chromosome"/>
</dbReference>
<evidence type="ECO:0000259" key="1">
    <source>
        <dbReference type="Pfam" id="PF23571"/>
    </source>
</evidence>
<feature type="domain" description="GH3 C-terminal" evidence="2">
    <location>
        <begin position="406"/>
        <end position="522"/>
    </location>
</feature>
<feature type="domain" description="GH3 middle" evidence="1">
    <location>
        <begin position="317"/>
        <end position="380"/>
    </location>
</feature>
<keyword evidence="4" id="KW-1185">Reference proteome</keyword>
<dbReference type="Pfam" id="PF23571">
    <property type="entry name" value="GH3_M"/>
    <property type="match status" value="1"/>
</dbReference>
<dbReference type="KEGG" id="slom:PXH66_16605"/>
<evidence type="ECO:0000259" key="2">
    <source>
        <dbReference type="Pfam" id="PF23572"/>
    </source>
</evidence>
<evidence type="ECO:0000313" key="4">
    <source>
        <dbReference type="Proteomes" id="UP001218638"/>
    </source>
</evidence>
<dbReference type="RefSeq" id="WP_330930665.1">
    <property type="nucleotide sequence ID" value="NZ_CP119075.1"/>
</dbReference>
<dbReference type="Pfam" id="PF23572">
    <property type="entry name" value="GH3_C"/>
    <property type="match status" value="1"/>
</dbReference>
<proteinExistence type="predicted"/>
<sequence>MVFELIAEFTKPWLTFGAQCYSAWVRRRLQTTRYAGRHQERILRTLLKEFAQAGRYRGQGITPRMPLQKFKSKVPVSFHKDLIPWVDRMILGETDLLWPGSCDIFVQSAGTTTGSPRTIPVTFAMEDHFVRATRTAVLHATARGDSVDAIRGKILLVGGNTLHPPASRPTLDAPDGPIVADMVSLAMILRPPWAARYFIEPSAKISLLTDWPQMVERIVRRTHDRDITALAGNLQWLTEFARQTLAIVNQRKVRFRTLRDLWPDLASVIYFGISPEVHLAELQRLVGVDVQTHQVYAAAEGVYAAQGMLNTRSMQLIYDAGIYFEFIPLDTFDRLQQAQMGEHALSLSEIEPNRDYVMLVSTPAGLLRQVVGDIVRFSCVRPPMLKPVGQLGMRLNQWGENILDHDLTAAISEICRSHQWALRHFHVAPLTIEADLGRETGRHEWWIELQSGTVKTPTGPPIAAEIDQHLCQIHPAYRQARATTNLEAPVVRLVMPGAFEHWIKQQRRWGGPHKLPACRSDRRYADELAKIARFSAD</sequence>
<dbReference type="InterPro" id="IPR055378">
    <property type="entry name" value="GH3_C"/>
</dbReference>
<name>A0AAE9ZRL1_9BACT</name>
<accession>A0AAE9ZRL1</accession>
<dbReference type="GO" id="GO:0016881">
    <property type="term" value="F:acid-amino acid ligase activity"/>
    <property type="evidence" value="ECO:0007669"/>
    <property type="project" value="TreeGrafter"/>
</dbReference>
<dbReference type="PANTHER" id="PTHR31901">
    <property type="entry name" value="GH3 DOMAIN-CONTAINING PROTEIN"/>
    <property type="match status" value="1"/>
</dbReference>